<feature type="transmembrane region" description="Helical" evidence="1">
    <location>
        <begin position="41"/>
        <end position="62"/>
    </location>
</feature>
<dbReference type="STRING" id="1324957.K933_01637"/>
<proteinExistence type="predicted"/>
<keyword evidence="1" id="KW-0472">Membrane</keyword>
<gene>
    <name evidence="2" type="ORF">K933_01637</name>
</gene>
<accession>V4HJF2</accession>
<keyword evidence="3" id="KW-1185">Reference proteome</keyword>
<sequence>MVVSSWLYVTWAAAAVNIALLSSLTYVWGRNWLQFHSKHTLGLAGFAVCLLAENATALYLFYWHPLVSEWIAAQAPVAHLVIGGLRVLELVALAFLVWVTWD</sequence>
<organism evidence="2 3">
    <name type="scientific">Candidatus Halobonum tyrrellensis G22</name>
    <dbReference type="NCBI Taxonomy" id="1324957"/>
    <lineage>
        <taxon>Archaea</taxon>
        <taxon>Methanobacteriati</taxon>
        <taxon>Methanobacteriota</taxon>
        <taxon>Stenosarchaea group</taxon>
        <taxon>Halobacteria</taxon>
        <taxon>Halobacteriales</taxon>
        <taxon>Haloferacaceae</taxon>
        <taxon>Candidatus Halobonum</taxon>
    </lineage>
</organism>
<feature type="transmembrane region" description="Helical" evidence="1">
    <location>
        <begin position="6"/>
        <end position="29"/>
    </location>
</feature>
<keyword evidence="1" id="KW-0812">Transmembrane</keyword>
<evidence type="ECO:0000313" key="3">
    <source>
        <dbReference type="Proteomes" id="UP000017840"/>
    </source>
</evidence>
<dbReference type="Proteomes" id="UP000017840">
    <property type="component" value="Unassembled WGS sequence"/>
</dbReference>
<dbReference type="Pfam" id="PF26119">
    <property type="entry name" value="DUF8036"/>
    <property type="match status" value="1"/>
</dbReference>
<dbReference type="eggNOG" id="arCOG08127">
    <property type="taxonomic scope" value="Archaea"/>
</dbReference>
<feature type="transmembrane region" description="Helical" evidence="1">
    <location>
        <begin position="77"/>
        <end position="101"/>
    </location>
</feature>
<reference evidence="2 3" key="1">
    <citation type="journal article" date="2013" name="Genome Announc.">
        <title>Draft Genome Sequence of 'Candidatus Halobonum tyrrellensis' Strain G22, Isolated from the Hypersaline Waters of Lake Tyrrell, Australia.</title>
        <authorList>
            <person name="Ugalde J.A."/>
            <person name="Narasingarao P."/>
            <person name="Kuo S."/>
            <person name="Podell S."/>
            <person name="Allen E.E."/>
        </authorList>
    </citation>
    <scope>NUCLEOTIDE SEQUENCE [LARGE SCALE GENOMIC DNA]</scope>
    <source>
        <strain evidence="2 3">G22</strain>
    </source>
</reference>
<keyword evidence="1" id="KW-1133">Transmembrane helix</keyword>
<dbReference type="EMBL" id="ASGZ01000004">
    <property type="protein sequence ID" value="ESP89883.1"/>
    <property type="molecule type" value="Genomic_DNA"/>
</dbReference>
<dbReference type="AlphaFoldDB" id="V4HJF2"/>
<dbReference type="OrthoDB" id="205211at2157"/>
<dbReference type="RefSeq" id="WP_023392926.1">
    <property type="nucleotide sequence ID" value="NZ_ASGZ01000004.1"/>
</dbReference>
<comment type="caution">
    <text evidence="2">The sequence shown here is derived from an EMBL/GenBank/DDBJ whole genome shotgun (WGS) entry which is preliminary data.</text>
</comment>
<name>V4HJF2_9EURY</name>
<evidence type="ECO:0000313" key="2">
    <source>
        <dbReference type="EMBL" id="ESP89883.1"/>
    </source>
</evidence>
<protein>
    <submittedName>
        <fullName evidence="2">Uncharacterized protein</fullName>
    </submittedName>
</protein>
<dbReference type="InterPro" id="IPR058349">
    <property type="entry name" value="DUF8036"/>
</dbReference>
<evidence type="ECO:0000256" key="1">
    <source>
        <dbReference type="SAM" id="Phobius"/>
    </source>
</evidence>